<evidence type="ECO:0000259" key="1">
    <source>
        <dbReference type="Pfam" id="PF01814"/>
    </source>
</evidence>
<dbReference type="PANTHER" id="PTHR39966:SF1">
    <property type="entry name" value="HEMERYTHRIN-LIKE DOMAIN-CONTAINING PROTEIN"/>
    <property type="match status" value="1"/>
</dbReference>
<organism evidence="2 3">
    <name type="scientific">Geobacter soli</name>
    <dbReference type="NCBI Taxonomy" id="1510391"/>
    <lineage>
        <taxon>Bacteria</taxon>
        <taxon>Pseudomonadati</taxon>
        <taxon>Thermodesulfobacteriota</taxon>
        <taxon>Desulfuromonadia</taxon>
        <taxon>Geobacterales</taxon>
        <taxon>Geobacteraceae</taxon>
        <taxon>Geobacter</taxon>
    </lineage>
</organism>
<sequence length="186" mass="20886">MEKKATEILEEEHHVIQTVVGVMAAIADGLDAGKRPDCGILRDLVEFMRMFADTCHHGKEEHHLFPLLEAKGVPVTGCPLGILIHEHQSGRKLVMELAEAAEAYGKGNAEATGPLRASLQGLVNLYPNHIWKENYLLFPMTDKILNGEEQRELLHKFDLVEESIGKDEHHRLVTMAEMLAEQSHRL</sequence>
<protein>
    <submittedName>
        <fullName evidence="2">Hemerythrin</fullName>
    </submittedName>
</protein>
<proteinExistence type="predicted"/>
<accession>A0A0C1QY56</accession>
<dbReference type="EMBL" id="JXBL01000001">
    <property type="protein sequence ID" value="KIE43046.1"/>
    <property type="molecule type" value="Genomic_DNA"/>
</dbReference>
<dbReference type="Gene3D" id="1.20.120.520">
    <property type="entry name" value="nmb1532 protein domain like"/>
    <property type="match status" value="1"/>
</dbReference>
<dbReference type="AlphaFoldDB" id="A0A0C1QY56"/>
<dbReference type="RefSeq" id="WP_039646159.1">
    <property type="nucleotide sequence ID" value="NZ_JXBL01000001.1"/>
</dbReference>
<comment type="caution">
    <text evidence="2">The sequence shown here is derived from an EMBL/GenBank/DDBJ whole genome shotgun (WGS) entry which is preliminary data.</text>
</comment>
<dbReference type="CDD" id="cd12108">
    <property type="entry name" value="Hr-like"/>
    <property type="match status" value="1"/>
</dbReference>
<dbReference type="GO" id="GO:0005886">
    <property type="term" value="C:plasma membrane"/>
    <property type="evidence" value="ECO:0007669"/>
    <property type="project" value="TreeGrafter"/>
</dbReference>
<keyword evidence="3" id="KW-1185">Reference proteome</keyword>
<name>A0A0C1QY56_9BACT</name>
<reference evidence="2 3" key="1">
    <citation type="submission" date="2015-01" db="EMBL/GenBank/DDBJ databases">
        <title>Genome sequence of the anaerobic bacterium Geobacter soli GSS01, a dissimilatory Fe(III) reducer from soil.</title>
        <authorList>
            <person name="Yang G."/>
            <person name="Zhou S."/>
        </authorList>
    </citation>
    <scope>NUCLEOTIDE SEQUENCE [LARGE SCALE GENOMIC DNA]</scope>
    <source>
        <strain evidence="2 3">GSS01</strain>
    </source>
</reference>
<evidence type="ECO:0000313" key="3">
    <source>
        <dbReference type="Proteomes" id="UP000031433"/>
    </source>
</evidence>
<evidence type="ECO:0000313" key="2">
    <source>
        <dbReference type="EMBL" id="KIE43046.1"/>
    </source>
</evidence>
<feature type="domain" description="Hemerythrin-like" evidence="1">
    <location>
        <begin position="6"/>
        <end position="140"/>
    </location>
</feature>
<dbReference type="PANTHER" id="PTHR39966">
    <property type="entry name" value="BLL2471 PROTEIN-RELATED"/>
    <property type="match status" value="1"/>
</dbReference>
<dbReference type="Pfam" id="PF01814">
    <property type="entry name" value="Hemerythrin"/>
    <property type="match status" value="1"/>
</dbReference>
<gene>
    <name evidence="2" type="ORF">SE37_10575</name>
</gene>
<dbReference type="Proteomes" id="UP000031433">
    <property type="component" value="Unassembled WGS sequence"/>
</dbReference>
<dbReference type="InterPro" id="IPR012312">
    <property type="entry name" value="Hemerythrin-like"/>
</dbReference>